<reference evidence="1 2" key="1">
    <citation type="submission" date="2019-07" db="EMBL/GenBank/DDBJ databases">
        <title>Whole genome shotgun sequence of Halomonas cupida NBRC 102219.</title>
        <authorList>
            <person name="Hosoyama A."/>
            <person name="Uohara A."/>
            <person name="Ohji S."/>
            <person name="Ichikawa N."/>
        </authorList>
    </citation>
    <scope>NUCLEOTIDE SEQUENCE [LARGE SCALE GENOMIC DNA]</scope>
    <source>
        <strain evidence="1 2">NBRC 102219</strain>
    </source>
</reference>
<sequence length="79" mass="8366">MAEVLGFEYPNVLVRGQLFEIPGGPESGETTTDDDHIGLLMTLQRSAALGQILLAGTPVHGTVECVDCGGHEVNESSRE</sequence>
<dbReference type="Proteomes" id="UP000321726">
    <property type="component" value="Unassembled WGS sequence"/>
</dbReference>
<organism evidence="1 2">
    <name type="scientific">Halomonas cupida</name>
    <dbReference type="NCBI Taxonomy" id="44933"/>
    <lineage>
        <taxon>Bacteria</taxon>
        <taxon>Pseudomonadati</taxon>
        <taxon>Pseudomonadota</taxon>
        <taxon>Gammaproteobacteria</taxon>
        <taxon>Oceanospirillales</taxon>
        <taxon>Halomonadaceae</taxon>
        <taxon>Halomonas</taxon>
    </lineage>
</organism>
<evidence type="ECO:0000313" key="2">
    <source>
        <dbReference type="Proteomes" id="UP000321726"/>
    </source>
</evidence>
<comment type="caution">
    <text evidence="1">The sequence shown here is derived from an EMBL/GenBank/DDBJ whole genome shotgun (WGS) entry which is preliminary data.</text>
</comment>
<keyword evidence="2" id="KW-1185">Reference proteome</keyword>
<protein>
    <submittedName>
        <fullName evidence="1">Uncharacterized protein</fullName>
    </submittedName>
</protein>
<proteinExistence type="predicted"/>
<gene>
    <name evidence="1" type="ORF">HCU01_30910</name>
</gene>
<accession>A0ABQ0WHP2</accession>
<name>A0ABQ0WHP2_9GAMM</name>
<dbReference type="EMBL" id="BJXU01000127">
    <property type="protein sequence ID" value="GEN25142.1"/>
    <property type="molecule type" value="Genomic_DNA"/>
</dbReference>
<evidence type="ECO:0000313" key="1">
    <source>
        <dbReference type="EMBL" id="GEN25142.1"/>
    </source>
</evidence>